<name>A0ABV1HUW9_9FIRM</name>
<reference evidence="2 3" key="1">
    <citation type="submission" date="2024-03" db="EMBL/GenBank/DDBJ databases">
        <title>Human intestinal bacterial collection.</title>
        <authorList>
            <person name="Pauvert C."/>
            <person name="Hitch T.C.A."/>
            <person name="Clavel T."/>
        </authorList>
    </citation>
    <scope>NUCLEOTIDE SEQUENCE [LARGE SCALE GENOMIC DNA]</scope>
    <source>
        <strain evidence="2 3">CLA-AP-H18</strain>
    </source>
</reference>
<gene>
    <name evidence="2" type="ORF">ABFO16_07720</name>
</gene>
<accession>A0ABV1HUW9</accession>
<organism evidence="2 3">
    <name type="scientific">Ruminococcoides intestinihominis</name>
    <dbReference type="NCBI Taxonomy" id="3133161"/>
    <lineage>
        <taxon>Bacteria</taxon>
        <taxon>Bacillati</taxon>
        <taxon>Bacillota</taxon>
        <taxon>Clostridia</taxon>
        <taxon>Eubacteriales</taxon>
        <taxon>Oscillospiraceae</taxon>
        <taxon>Ruminococcoides</taxon>
    </lineage>
</organism>
<evidence type="ECO:0000313" key="2">
    <source>
        <dbReference type="EMBL" id="MEQ2566125.1"/>
    </source>
</evidence>
<feature type="coiled-coil region" evidence="1">
    <location>
        <begin position="14"/>
        <end position="41"/>
    </location>
</feature>
<keyword evidence="1" id="KW-0175">Coiled coil</keyword>
<dbReference type="Proteomes" id="UP001478133">
    <property type="component" value="Unassembled WGS sequence"/>
</dbReference>
<comment type="caution">
    <text evidence="2">The sequence shown here is derived from an EMBL/GenBank/DDBJ whole genome shotgun (WGS) entry which is preliminary data.</text>
</comment>
<dbReference type="RefSeq" id="WP_211148267.1">
    <property type="nucleotide sequence ID" value="NZ_JBBMEY010000033.1"/>
</dbReference>
<evidence type="ECO:0000313" key="3">
    <source>
        <dbReference type="Proteomes" id="UP001478133"/>
    </source>
</evidence>
<proteinExistence type="predicted"/>
<keyword evidence="3" id="KW-1185">Reference proteome</keyword>
<protein>
    <submittedName>
        <fullName evidence="2">Uncharacterized protein</fullName>
    </submittedName>
</protein>
<dbReference type="EMBL" id="JBBMFI010000030">
    <property type="protein sequence ID" value="MEQ2566125.1"/>
    <property type="molecule type" value="Genomic_DNA"/>
</dbReference>
<evidence type="ECO:0000256" key="1">
    <source>
        <dbReference type="SAM" id="Coils"/>
    </source>
</evidence>
<sequence>MTNFDDFLNEQLKDEEVKKEYDALDEEFKKVQEEIDSRKQSKSHFKN</sequence>